<dbReference type="SUPFAM" id="SSF51197">
    <property type="entry name" value="Clavaminate synthase-like"/>
    <property type="match status" value="1"/>
</dbReference>
<keyword evidence="1" id="KW-0560">Oxidoreductase</keyword>
<keyword evidence="2" id="KW-0732">Signal</keyword>
<evidence type="ECO:0000256" key="2">
    <source>
        <dbReference type="SAM" id="SignalP"/>
    </source>
</evidence>
<evidence type="ECO:0000313" key="4">
    <source>
        <dbReference type="EMBL" id="KAG8464280.1"/>
    </source>
</evidence>
<dbReference type="InterPro" id="IPR042098">
    <property type="entry name" value="TauD-like_sf"/>
</dbReference>
<name>A0A8J5XJ31_DIALT</name>
<evidence type="ECO:0000259" key="3">
    <source>
        <dbReference type="Pfam" id="PF02668"/>
    </source>
</evidence>
<reference evidence="4" key="1">
    <citation type="submission" date="2021-05" db="EMBL/GenBank/DDBJ databases">
        <title>The genome of the haptophyte Pavlova lutheri (Diacronema luteri, Pavlovales) - a model for lipid biosynthesis in eukaryotic algae.</title>
        <authorList>
            <person name="Hulatt C.J."/>
            <person name="Posewitz M.C."/>
        </authorList>
    </citation>
    <scope>NUCLEOTIDE SEQUENCE</scope>
    <source>
        <strain evidence="4">NIVA-4/92</strain>
    </source>
</reference>
<evidence type="ECO:0000256" key="1">
    <source>
        <dbReference type="ARBA" id="ARBA00023002"/>
    </source>
</evidence>
<accession>A0A8J5XJ31</accession>
<feature type="chain" id="PRO_5035299260" description="TauD/TfdA-like domain-containing protein" evidence="2">
    <location>
        <begin position="19"/>
        <end position="431"/>
    </location>
</feature>
<dbReference type="PANTHER" id="PTHR10696:SF21">
    <property type="entry name" value="TAUD_TFDA-LIKE DOMAIN-CONTAINING PROTEIN"/>
    <property type="match status" value="1"/>
</dbReference>
<proteinExistence type="predicted"/>
<dbReference type="OrthoDB" id="408743at2759"/>
<keyword evidence="5" id="KW-1185">Reference proteome</keyword>
<dbReference type="PANTHER" id="PTHR10696">
    <property type="entry name" value="GAMMA-BUTYROBETAINE HYDROXYLASE-RELATED"/>
    <property type="match status" value="1"/>
</dbReference>
<evidence type="ECO:0000313" key="5">
    <source>
        <dbReference type="Proteomes" id="UP000751190"/>
    </source>
</evidence>
<dbReference type="Gene3D" id="3.60.130.10">
    <property type="entry name" value="Clavaminate synthase-like"/>
    <property type="match status" value="1"/>
</dbReference>
<sequence>MPRVSLALPFALLGACGAFDGALPRAGRSAASRVARAPARMATIERPAMVELPNLDGALPDCPRTEWNSDGMDIAAEQQKLKAMGLPACPLEIVATPQENAQGAAYFTENAERLRALLREHGTLWLKGFDLTKDEAGFHRFYDSIGLSPCLDPIHTSGLRAFASARDAVYQEVNKQSLAGHYIGLHNEATTKKTARFGAFVCFKPASVRGGEFFIADGAAIFRDMRTDVLKRLYERKVRISVSNLDLDVLGALGPLKEGAMDAVKGLVQQVVAPKFDMDLEMLYGADGKAMRLQAIEEVQSPVNRHPETGIPVWFCNVHNHARYLRDRRPCTVPEVGMTDVYLGDLSPVAAEDLDHINEVSHRNIATCAMAPGDVLLVDNYRVLHGRDIFEGERYHAVSWFDGWKSDVSSVVGDGGKPGNALNKLINSLIK</sequence>
<gene>
    <name evidence="4" type="ORF">KFE25_003343</name>
</gene>
<feature type="domain" description="TauD/TfdA-like" evidence="3">
    <location>
        <begin position="108"/>
        <end position="397"/>
    </location>
</feature>
<dbReference type="EMBL" id="JAGTXO010000013">
    <property type="protein sequence ID" value="KAG8464280.1"/>
    <property type="molecule type" value="Genomic_DNA"/>
</dbReference>
<dbReference type="Proteomes" id="UP000751190">
    <property type="component" value="Unassembled WGS sequence"/>
</dbReference>
<organism evidence="4 5">
    <name type="scientific">Diacronema lutheri</name>
    <name type="common">Unicellular marine alga</name>
    <name type="synonym">Monochrysis lutheri</name>
    <dbReference type="NCBI Taxonomy" id="2081491"/>
    <lineage>
        <taxon>Eukaryota</taxon>
        <taxon>Haptista</taxon>
        <taxon>Haptophyta</taxon>
        <taxon>Pavlovophyceae</taxon>
        <taxon>Pavlovales</taxon>
        <taxon>Pavlovaceae</taxon>
        <taxon>Diacronema</taxon>
    </lineage>
</organism>
<dbReference type="OMA" id="NAHNHAR"/>
<dbReference type="InterPro" id="IPR050411">
    <property type="entry name" value="AlphaKG_dependent_hydroxylases"/>
</dbReference>
<dbReference type="AlphaFoldDB" id="A0A8J5XJ31"/>
<comment type="caution">
    <text evidence="4">The sequence shown here is derived from an EMBL/GenBank/DDBJ whole genome shotgun (WGS) entry which is preliminary data.</text>
</comment>
<dbReference type="Pfam" id="PF02668">
    <property type="entry name" value="TauD"/>
    <property type="match status" value="1"/>
</dbReference>
<dbReference type="GO" id="GO:0016491">
    <property type="term" value="F:oxidoreductase activity"/>
    <property type="evidence" value="ECO:0007669"/>
    <property type="project" value="UniProtKB-KW"/>
</dbReference>
<dbReference type="InterPro" id="IPR003819">
    <property type="entry name" value="TauD/TfdA-like"/>
</dbReference>
<protein>
    <recommendedName>
        <fullName evidence="3">TauD/TfdA-like domain-containing protein</fullName>
    </recommendedName>
</protein>
<feature type="signal peptide" evidence="2">
    <location>
        <begin position="1"/>
        <end position="18"/>
    </location>
</feature>
<dbReference type="PROSITE" id="PS51257">
    <property type="entry name" value="PROKAR_LIPOPROTEIN"/>
    <property type="match status" value="1"/>
</dbReference>